<comment type="caution">
    <text evidence="8">The sequence shown here is derived from an EMBL/GenBank/DDBJ whole genome shotgun (WGS) entry which is preliminary data.</text>
</comment>
<evidence type="ECO:0000256" key="1">
    <source>
        <dbReference type="ARBA" id="ARBA00001024"/>
    </source>
</evidence>
<keyword evidence="5" id="KW-0443">Lipid metabolism</keyword>
<reference evidence="8 9" key="1">
    <citation type="submission" date="2017-04" db="EMBL/GenBank/DDBJ databases">
        <title>Genome sequencing of [Candida] sorbophila.</title>
        <authorList>
            <person name="Ahn J.O."/>
        </authorList>
    </citation>
    <scope>NUCLEOTIDE SEQUENCE [LARGE SCALE GENOMIC DNA]</scope>
    <source>
        <strain evidence="8 9">DS02</strain>
    </source>
</reference>
<comment type="similarity">
    <text evidence="2 6">Belongs to the type-B carboxylesterase/lipase family.</text>
</comment>
<keyword evidence="4" id="KW-0442">Lipid degradation</keyword>
<dbReference type="SUPFAM" id="SSF53474">
    <property type="entry name" value="alpha/beta-Hydrolases"/>
    <property type="match status" value="1"/>
</dbReference>
<evidence type="ECO:0000256" key="6">
    <source>
        <dbReference type="RuleBase" id="RU361235"/>
    </source>
</evidence>
<dbReference type="PROSITE" id="PS00122">
    <property type="entry name" value="CARBOXYLESTERASE_B_1"/>
    <property type="match status" value="1"/>
</dbReference>
<comment type="catalytic activity">
    <reaction evidence="1">
        <text>a triacylglycerol + H2O = a diacylglycerol + a fatty acid + H(+)</text>
        <dbReference type="Rhea" id="RHEA:12044"/>
        <dbReference type="ChEBI" id="CHEBI:15377"/>
        <dbReference type="ChEBI" id="CHEBI:15378"/>
        <dbReference type="ChEBI" id="CHEBI:17855"/>
        <dbReference type="ChEBI" id="CHEBI:18035"/>
        <dbReference type="ChEBI" id="CHEBI:28868"/>
        <dbReference type="EC" id="3.1.1.3"/>
    </reaction>
</comment>
<sequence>MQIKVPGGSFTGAIEGEIVRFRNVPYGILKARFTEAEMANNVGDCDCTRQGPLCPQDKPYRDSYLSVAEEDVIEFEEVYDEMNCLNLMITMPKSVGTAKLPVVVWVHGGGNSAGTAYRGVNDPKDWVQRGIDIGKPFIVVTIQYRVHFFGFLPFKGKGNFGQYDQLLATDWVHKYIGYFGGDKDRVTVAGQSSGSFCVWNVSCRPDAKFKQAAYLSGSLKGTSTRSLEEYEELTKKICNLLNCTEDELQTCPWHDLVRAYKELGIQVLMQCDDGHFKPKGEWHKPPQNMHRVIISDCIEDGQFFTDGLQEGQLVGMLQQLIPESVQKVYPLKTDHQAIRLLTDYIFAAGNHSVDCEMQQTIKVFRQLFDATNPVDPSRGNIHMVELLYLLHAYKVKPEYLPLVHRVQDLWIDLIYYEDPWDPKQEFLRVESTTVVEPRENLSKYRAIDKFHVLDNEVVRKSRNTISGW</sequence>
<dbReference type="PANTHER" id="PTHR11559">
    <property type="entry name" value="CARBOXYLESTERASE"/>
    <property type="match status" value="1"/>
</dbReference>
<dbReference type="Pfam" id="PF00135">
    <property type="entry name" value="COesterase"/>
    <property type="match status" value="1"/>
</dbReference>
<dbReference type="InterPro" id="IPR002018">
    <property type="entry name" value="CarbesteraseB"/>
</dbReference>
<dbReference type="EMBL" id="NDIQ01000001">
    <property type="protein sequence ID" value="PRT54032.1"/>
    <property type="molecule type" value="Genomic_DNA"/>
</dbReference>
<dbReference type="InterPro" id="IPR050309">
    <property type="entry name" value="Type-B_Carboxylest/Lipase"/>
</dbReference>
<evidence type="ECO:0000256" key="3">
    <source>
        <dbReference type="ARBA" id="ARBA00022801"/>
    </source>
</evidence>
<evidence type="ECO:0000256" key="4">
    <source>
        <dbReference type="ARBA" id="ARBA00022963"/>
    </source>
</evidence>
<organism evidence="8 9">
    <name type="scientific">Wickerhamiella sorbophila</name>
    <dbReference type="NCBI Taxonomy" id="45607"/>
    <lineage>
        <taxon>Eukaryota</taxon>
        <taxon>Fungi</taxon>
        <taxon>Dikarya</taxon>
        <taxon>Ascomycota</taxon>
        <taxon>Saccharomycotina</taxon>
        <taxon>Dipodascomycetes</taxon>
        <taxon>Dipodascales</taxon>
        <taxon>Trichomonascaceae</taxon>
        <taxon>Wickerhamiella</taxon>
    </lineage>
</organism>
<proteinExistence type="inferred from homology"/>
<evidence type="ECO:0000313" key="8">
    <source>
        <dbReference type="EMBL" id="PRT54032.1"/>
    </source>
</evidence>
<evidence type="ECO:0000256" key="2">
    <source>
        <dbReference type="ARBA" id="ARBA00005964"/>
    </source>
</evidence>
<accession>A0A2T0FGA4</accession>
<dbReference type="RefSeq" id="XP_024663978.1">
    <property type="nucleotide sequence ID" value="XM_024808210.1"/>
</dbReference>
<keyword evidence="9" id="KW-1185">Reference proteome</keyword>
<dbReference type="Proteomes" id="UP000238350">
    <property type="component" value="Unassembled WGS sequence"/>
</dbReference>
<evidence type="ECO:0000313" key="9">
    <source>
        <dbReference type="Proteomes" id="UP000238350"/>
    </source>
</evidence>
<evidence type="ECO:0000259" key="7">
    <source>
        <dbReference type="Pfam" id="PF00135"/>
    </source>
</evidence>
<feature type="domain" description="Carboxylesterase type B" evidence="7">
    <location>
        <begin position="4"/>
        <end position="262"/>
    </location>
</feature>
<dbReference type="AlphaFoldDB" id="A0A2T0FGA4"/>
<protein>
    <recommendedName>
        <fullName evidence="6">Carboxylic ester hydrolase</fullName>
        <ecNumber evidence="6">3.1.1.-</ecNumber>
    </recommendedName>
</protein>
<dbReference type="Gene3D" id="3.40.50.1820">
    <property type="entry name" value="alpha/beta hydrolase"/>
    <property type="match status" value="1"/>
</dbReference>
<dbReference type="GO" id="GO:0016042">
    <property type="term" value="P:lipid catabolic process"/>
    <property type="evidence" value="ECO:0007669"/>
    <property type="project" value="UniProtKB-KW"/>
</dbReference>
<evidence type="ECO:0000256" key="5">
    <source>
        <dbReference type="ARBA" id="ARBA00023098"/>
    </source>
</evidence>
<dbReference type="STRING" id="45607.A0A2T0FGA4"/>
<keyword evidence="3 6" id="KW-0378">Hydrolase</keyword>
<name>A0A2T0FGA4_9ASCO</name>
<dbReference type="OrthoDB" id="6846267at2759"/>
<dbReference type="InterPro" id="IPR019826">
    <property type="entry name" value="Carboxylesterase_B_AS"/>
</dbReference>
<dbReference type="EC" id="3.1.1.-" evidence="6"/>
<gene>
    <name evidence="8" type="ORF">B9G98_01652</name>
</gene>
<dbReference type="InterPro" id="IPR029058">
    <property type="entry name" value="AB_hydrolase_fold"/>
</dbReference>
<dbReference type="GeneID" id="36515401"/>
<dbReference type="GO" id="GO:0004806">
    <property type="term" value="F:triacylglycerol lipase activity"/>
    <property type="evidence" value="ECO:0007669"/>
    <property type="project" value="UniProtKB-EC"/>
</dbReference>